<evidence type="ECO:0000256" key="2">
    <source>
        <dbReference type="SAM" id="Phobius"/>
    </source>
</evidence>
<keyword evidence="2" id="KW-0472">Membrane</keyword>
<evidence type="ECO:0000256" key="1">
    <source>
        <dbReference type="SAM" id="MobiDB-lite"/>
    </source>
</evidence>
<dbReference type="RefSeq" id="WP_264882643.1">
    <property type="nucleotide sequence ID" value="NZ_JAPDOB010000002.1"/>
</dbReference>
<keyword evidence="2" id="KW-1133">Transmembrane helix</keyword>
<comment type="caution">
    <text evidence="3">The sequence shown here is derived from an EMBL/GenBank/DDBJ whole genome shotgun (WGS) entry which is preliminary data.</text>
</comment>
<organism evidence="3 4">
    <name type="scientific">Sphingomonas arvum</name>
    <dbReference type="NCBI Taxonomy" id="2992113"/>
    <lineage>
        <taxon>Bacteria</taxon>
        <taxon>Pseudomonadati</taxon>
        <taxon>Pseudomonadota</taxon>
        <taxon>Alphaproteobacteria</taxon>
        <taxon>Sphingomonadales</taxon>
        <taxon>Sphingomonadaceae</taxon>
        <taxon>Sphingomonas</taxon>
    </lineage>
</organism>
<sequence>MSDGNDINYWNLIFIGAMILGALLLYFSLKKKPREQEMNDPTSNAGARKVYEEEQRIHERDPGSGL</sequence>
<feature type="compositionally biased region" description="Basic and acidic residues" evidence="1">
    <location>
        <begin position="49"/>
        <end position="66"/>
    </location>
</feature>
<dbReference type="Proteomes" id="UP001526246">
    <property type="component" value="Unassembled WGS sequence"/>
</dbReference>
<keyword evidence="4" id="KW-1185">Reference proteome</keyword>
<proteinExistence type="predicted"/>
<reference evidence="3 4" key="1">
    <citation type="submission" date="2022-10" db="EMBL/GenBank/DDBJ databases">
        <title>Sphingomonas sp.</title>
        <authorList>
            <person name="Jin C."/>
        </authorList>
    </citation>
    <scope>NUCLEOTIDE SEQUENCE [LARGE SCALE GENOMIC DNA]</scope>
    <source>
        <strain evidence="3 4">BN140010</strain>
    </source>
</reference>
<protein>
    <submittedName>
        <fullName evidence="3">LPXTG cell wall anchor domain-containing protein</fullName>
    </submittedName>
</protein>
<feature type="transmembrane region" description="Helical" evidence="2">
    <location>
        <begin position="12"/>
        <end position="29"/>
    </location>
</feature>
<evidence type="ECO:0000313" key="3">
    <source>
        <dbReference type="EMBL" id="MCW3798009.1"/>
    </source>
</evidence>
<accession>A0ABT3JG06</accession>
<dbReference type="NCBIfam" id="TIGR01167">
    <property type="entry name" value="LPXTG_anchor"/>
    <property type="match status" value="1"/>
</dbReference>
<gene>
    <name evidence="3" type="ORF">OMW55_09360</name>
</gene>
<evidence type="ECO:0000313" key="4">
    <source>
        <dbReference type="Proteomes" id="UP001526246"/>
    </source>
</evidence>
<keyword evidence="2" id="KW-0812">Transmembrane</keyword>
<name>A0ABT3JG06_9SPHN</name>
<feature type="region of interest" description="Disordered" evidence="1">
    <location>
        <begin position="35"/>
        <end position="66"/>
    </location>
</feature>
<dbReference type="EMBL" id="JAPDOB010000002">
    <property type="protein sequence ID" value="MCW3798009.1"/>
    <property type="molecule type" value="Genomic_DNA"/>
</dbReference>